<evidence type="ECO:0000256" key="1">
    <source>
        <dbReference type="SAM" id="MobiDB-lite"/>
    </source>
</evidence>
<organism evidence="5 6">
    <name type="scientific">Halorarum halophilum</name>
    <dbReference type="NCBI Taxonomy" id="2743090"/>
    <lineage>
        <taxon>Archaea</taxon>
        <taxon>Methanobacteriati</taxon>
        <taxon>Methanobacteriota</taxon>
        <taxon>Stenosarchaea group</taxon>
        <taxon>Halobacteria</taxon>
        <taxon>Halobacteriales</taxon>
        <taxon>Haloferacaceae</taxon>
        <taxon>Halorarum</taxon>
    </lineage>
</organism>
<dbReference type="RefSeq" id="WP_179167733.1">
    <property type="nucleotide sequence ID" value="NZ_CP058529.1"/>
</dbReference>
<evidence type="ECO:0000259" key="4">
    <source>
        <dbReference type="Pfam" id="PF03404"/>
    </source>
</evidence>
<keyword evidence="2" id="KW-0472">Membrane</keyword>
<dbReference type="Pfam" id="PF03404">
    <property type="entry name" value="Mo-co_dimer"/>
    <property type="match status" value="1"/>
</dbReference>
<dbReference type="AlphaFoldDB" id="A0A7D5KW66"/>
<feature type="region of interest" description="Disordered" evidence="1">
    <location>
        <begin position="482"/>
        <end position="507"/>
    </location>
</feature>
<dbReference type="GO" id="GO:0030151">
    <property type="term" value="F:molybdenum ion binding"/>
    <property type="evidence" value="ECO:0007669"/>
    <property type="project" value="InterPro"/>
</dbReference>
<evidence type="ECO:0000313" key="6">
    <source>
        <dbReference type="Proteomes" id="UP000509750"/>
    </source>
</evidence>
<dbReference type="SUPFAM" id="SSF56524">
    <property type="entry name" value="Oxidoreductase molybdopterin-binding domain"/>
    <property type="match status" value="1"/>
</dbReference>
<gene>
    <name evidence="5" type="ORF">HUG10_00770</name>
</gene>
<dbReference type="GeneID" id="56027321"/>
<dbReference type="InterPro" id="IPR014756">
    <property type="entry name" value="Ig_E-set"/>
</dbReference>
<keyword evidence="2" id="KW-0812">Transmembrane</keyword>
<keyword evidence="2" id="KW-1133">Transmembrane helix</keyword>
<dbReference type="EMBL" id="CP058529">
    <property type="protein sequence ID" value="QLG26158.1"/>
    <property type="molecule type" value="Genomic_DNA"/>
</dbReference>
<reference evidence="5 6" key="1">
    <citation type="submission" date="2020-07" db="EMBL/GenBank/DDBJ databases">
        <title>Gai3-2, isolated from salt lake.</title>
        <authorList>
            <person name="Cui H."/>
            <person name="Shi X."/>
        </authorList>
    </citation>
    <scope>NUCLEOTIDE SEQUENCE [LARGE SCALE GENOMIC DNA]</scope>
    <source>
        <strain evidence="5 6">Gai3-2</strain>
    </source>
</reference>
<dbReference type="Gene3D" id="2.60.40.650">
    <property type="match status" value="1"/>
</dbReference>
<feature type="transmembrane region" description="Helical" evidence="2">
    <location>
        <begin position="99"/>
        <end position="117"/>
    </location>
</feature>
<keyword evidence="6" id="KW-1185">Reference proteome</keyword>
<dbReference type="PANTHER" id="PTHR19372">
    <property type="entry name" value="SULFITE REDUCTASE"/>
    <property type="match status" value="1"/>
</dbReference>
<dbReference type="GO" id="GO:0043546">
    <property type="term" value="F:molybdopterin cofactor binding"/>
    <property type="evidence" value="ECO:0007669"/>
    <property type="project" value="TreeGrafter"/>
</dbReference>
<sequence>MNRPTRRRALVTLASGVGVVAGSFLVAGFAERWVVLALARTLFFLTPDGLVAFGIQRLGDLAQPLLVVGAGLTTVLLFGGLAFVTVLTGRALDRERAETVFAVGTVQAFVAFALTVAPLPALVGGAVGAAVVGVAGRGAVGGVDVARRDLLRSLGTAAATVGLAGVLGVRRGAGGSSDPKAGGNPAKETSDSLVRTMLSTAEDRSLPLADIDPLVSERFYQVDINPADPDVDRETWSLTVSGAVEGVREYSLADLEGRPAEHRFVTLRCVGDSLNGKKLDNALWTGVPMTDVLEEVGVPDDEPCCVYVRAADGYFQSFPLEAMRSAFLAYGMNGRSLPKGHGAPVRALVPGHWGEINVKWLTEIEVVREEREGYWEKRGWHGTGPVNTVAKLHSVDASSGSVTVGGHAYAGTRGVSAVEVSTDGGESWTEATLSERLPAAIPADADPEDVGGEAADAWRMWRHEYEATGGHEVVVRAVEADGTVQDDAESKPFPSGASGWVSRRVAP</sequence>
<dbReference type="KEGG" id="halg:HUG10_00770"/>
<dbReference type="Gene3D" id="3.90.420.10">
    <property type="entry name" value="Oxidoreductase, molybdopterin-binding domain"/>
    <property type="match status" value="1"/>
</dbReference>
<dbReference type="InterPro" id="IPR005066">
    <property type="entry name" value="MoCF_OxRdtse_dimer"/>
</dbReference>
<evidence type="ECO:0000259" key="3">
    <source>
        <dbReference type="Pfam" id="PF00174"/>
    </source>
</evidence>
<dbReference type="GO" id="GO:0008482">
    <property type="term" value="F:sulfite oxidase activity"/>
    <property type="evidence" value="ECO:0007669"/>
    <property type="project" value="TreeGrafter"/>
</dbReference>
<dbReference type="SUPFAM" id="SSF81296">
    <property type="entry name" value="E set domains"/>
    <property type="match status" value="1"/>
</dbReference>
<protein>
    <submittedName>
        <fullName evidence="5">Molybdopterin-dependent oxidoreductase</fullName>
    </submittedName>
</protein>
<feature type="transmembrane region" description="Helical" evidence="2">
    <location>
        <begin position="63"/>
        <end position="87"/>
    </location>
</feature>
<name>A0A7D5KW66_9EURY</name>
<accession>A0A7D5KW66</accession>
<dbReference type="OrthoDB" id="9576at2157"/>
<evidence type="ECO:0000256" key="2">
    <source>
        <dbReference type="SAM" id="Phobius"/>
    </source>
</evidence>
<dbReference type="PANTHER" id="PTHR19372:SF7">
    <property type="entry name" value="SULFITE OXIDASE, MITOCHONDRIAL"/>
    <property type="match status" value="1"/>
</dbReference>
<dbReference type="GO" id="GO:0020037">
    <property type="term" value="F:heme binding"/>
    <property type="evidence" value="ECO:0007669"/>
    <property type="project" value="TreeGrafter"/>
</dbReference>
<dbReference type="InterPro" id="IPR000572">
    <property type="entry name" value="OxRdtase_Mopterin-bd_dom"/>
</dbReference>
<proteinExistence type="predicted"/>
<dbReference type="InterPro" id="IPR036374">
    <property type="entry name" value="OxRdtase_Mopterin-bd_sf"/>
</dbReference>
<dbReference type="Proteomes" id="UP000509750">
    <property type="component" value="Chromosome"/>
</dbReference>
<feature type="domain" description="Moybdenum cofactor oxidoreductase dimerisation" evidence="4">
    <location>
        <begin position="396"/>
        <end position="486"/>
    </location>
</feature>
<dbReference type="GO" id="GO:0006790">
    <property type="term" value="P:sulfur compound metabolic process"/>
    <property type="evidence" value="ECO:0007669"/>
    <property type="project" value="TreeGrafter"/>
</dbReference>
<feature type="transmembrane region" description="Helical" evidence="2">
    <location>
        <begin position="123"/>
        <end position="143"/>
    </location>
</feature>
<evidence type="ECO:0000313" key="5">
    <source>
        <dbReference type="EMBL" id="QLG26158.1"/>
    </source>
</evidence>
<feature type="transmembrane region" description="Helical" evidence="2">
    <location>
        <begin position="150"/>
        <end position="169"/>
    </location>
</feature>
<dbReference type="Pfam" id="PF00174">
    <property type="entry name" value="Oxidored_molyb"/>
    <property type="match status" value="1"/>
</dbReference>
<feature type="domain" description="Oxidoreductase molybdopterin-binding" evidence="3">
    <location>
        <begin position="229"/>
        <end position="375"/>
    </location>
</feature>